<dbReference type="GO" id="GO:0005789">
    <property type="term" value="C:endoplasmic reticulum membrane"/>
    <property type="evidence" value="ECO:0000318"/>
    <property type="project" value="GO_Central"/>
</dbReference>
<reference evidence="12 13" key="1">
    <citation type="journal article" date="2013" name="Proc. Natl. Acad. Sci. U.S.A.">
        <title>Fine-scale variation in meiotic recombination in Mimulus inferred from population shotgun sequencing.</title>
        <authorList>
            <person name="Hellsten U."/>
            <person name="Wright K.M."/>
            <person name="Jenkins J."/>
            <person name="Shu S."/>
            <person name="Yuan Y."/>
            <person name="Wessler S.R."/>
            <person name="Schmutz J."/>
            <person name="Willis J.H."/>
            <person name="Rokhsar D.S."/>
        </authorList>
    </citation>
    <scope>NUCLEOTIDE SEQUENCE [LARGE SCALE GENOMIC DNA]</scope>
    <source>
        <strain evidence="13">cv. DUN x IM62</strain>
    </source>
</reference>
<feature type="transmembrane region" description="Helical" evidence="11">
    <location>
        <begin position="405"/>
        <end position="425"/>
    </location>
</feature>
<keyword evidence="9 11" id="KW-1133">Transmembrane helix</keyword>
<comment type="pathway">
    <text evidence="2 11">Glycolipid biosynthesis; glycosylphosphatidylinositol-anchor biosynthesis.</text>
</comment>
<feature type="transmembrane region" description="Helical" evidence="11">
    <location>
        <begin position="328"/>
        <end position="347"/>
    </location>
</feature>
<dbReference type="Pfam" id="PF04188">
    <property type="entry name" value="Mannosyl_trans2"/>
    <property type="match status" value="1"/>
</dbReference>
<comment type="similarity">
    <text evidence="3 11">Belongs to the PIGV family.</text>
</comment>
<dbReference type="EC" id="2.4.1.-" evidence="11"/>
<evidence type="ECO:0000256" key="7">
    <source>
        <dbReference type="ARBA" id="ARBA00022692"/>
    </source>
</evidence>
<dbReference type="Proteomes" id="UP000030748">
    <property type="component" value="Unassembled WGS sequence"/>
</dbReference>
<keyword evidence="7 11" id="KW-0812">Transmembrane</keyword>
<evidence type="ECO:0000256" key="2">
    <source>
        <dbReference type="ARBA" id="ARBA00004687"/>
    </source>
</evidence>
<dbReference type="GO" id="GO:0004376">
    <property type="term" value="F:GPI mannosyltransferase activity"/>
    <property type="evidence" value="ECO:0007669"/>
    <property type="project" value="InterPro"/>
</dbReference>
<dbReference type="PANTHER" id="PTHR12468:SF2">
    <property type="entry name" value="GPI MANNOSYLTRANSFERASE 2"/>
    <property type="match status" value="1"/>
</dbReference>
<evidence type="ECO:0000256" key="5">
    <source>
        <dbReference type="ARBA" id="ARBA00022676"/>
    </source>
</evidence>
<dbReference type="AlphaFoldDB" id="A0A022RU53"/>
<keyword evidence="8 11" id="KW-0256">Endoplasmic reticulum</keyword>
<feature type="transmembrane region" description="Helical" evidence="11">
    <location>
        <begin position="133"/>
        <end position="155"/>
    </location>
</feature>
<name>A0A022RU53_ERYGU</name>
<evidence type="ECO:0000256" key="6">
    <source>
        <dbReference type="ARBA" id="ARBA00022679"/>
    </source>
</evidence>
<proteinExistence type="inferred from homology"/>
<sequence length="455" mass="51384">MTLKSVPKAIPNRRLCPHTRLLLRYAVTSRLLILTLIIIWRSLLSPYDTSASINPQCLSSSNSSNPPPAALFPRVGSAIERSIVWDGVYFTRVAECGYEYEQTYAFLPLLPLCASLLSKTVFAPLVRVIGYRAVLGLSGYVLNNIAFVFAALYLYRLSVVVLKDNEVALRASILFCFNPASIFYSSIYSESLYAFFSFGGLYHFMNGAYNYTTFWFALSSCARSNGVLNAGYICFHAMLQVYEAFFSKKRAYLVTLKIILAAGLRSVCIFIPFISFQAYGYFNICLDHSVGEMRPWCKARLPLLYNYIQSHYWGVGFLRYFQVKQLPNFLLASPILSLALCSIVYYVKLWPEVFLSLGLQAPPSKSETSDGLHYDPVVVLPFVLHLSFMVATAFFVMHVQVATRFLSASPLVYWFASLIMGSPGIGKKWGYFIWAYCAAYIFLGSLLFSNFYPFT</sequence>
<organism evidence="12 13">
    <name type="scientific">Erythranthe guttata</name>
    <name type="common">Yellow monkey flower</name>
    <name type="synonym">Mimulus guttatus</name>
    <dbReference type="NCBI Taxonomy" id="4155"/>
    <lineage>
        <taxon>Eukaryota</taxon>
        <taxon>Viridiplantae</taxon>
        <taxon>Streptophyta</taxon>
        <taxon>Embryophyta</taxon>
        <taxon>Tracheophyta</taxon>
        <taxon>Spermatophyta</taxon>
        <taxon>Magnoliopsida</taxon>
        <taxon>eudicotyledons</taxon>
        <taxon>Gunneridae</taxon>
        <taxon>Pentapetalae</taxon>
        <taxon>asterids</taxon>
        <taxon>lamiids</taxon>
        <taxon>Lamiales</taxon>
        <taxon>Phrymaceae</taxon>
        <taxon>Erythranthe</taxon>
    </lineage>
</organism>
<keyword evidence="5 11" id="KW-0328">Glycosyltransferase</keyword>
<dbReference type="PANTHER" id="PTHR12468">
    <property type="entry name" value="GPI MANNOSYLTRANSFERASE 2"/>
    <property type="match status" value="1"/>
</dbReference>
<feature type="transmembrane region" description="Helical" evidence="11">
    <location>
        <begin position="431"/>
        <end position="452"/>
    </location>
</feature>
<evidence type="ECO:0000256" key="3">
    <source>
        <dbReference type="ARBA" id="ARBA00008698"/>
    </source>
</evidence>
<evidence type="ECO:0000256" key="10">
    <source>
        <dbReference type="ARBA" id="ARBA00023136"/>
    </source>
</evidence>
<dbReference type="eggNOG" id="KOG2647">
    <property type="taxonomic scope" value="Eukaryota"/>
</dbReference>
<dbReference type="InterPro" id="IPR007315">
    <property type="entry name" value="PIG-V/Gpi18"/>
</dbReference>
<accession>A0A022RU53</accession>
<feature type="transmembrane region" description="Helical" evidence="11">
    <location>
        <begin position="192"/>
        <end position="209"/>
    </location>
</feature>
<keyword evidence="4 11" id="KW-0337">GPI-anchor biosynthesis</keyword>
<dbReference type="STRING" id="4155.A0A022RU53"/>
<feature type="transmembrane region" description="Helical" evidence="11">
    <location>
        <begin position="21"/>
        <end position="40"/>
    </location>
</feature>
<dbReference type="GO" id="GO:0000009">
    <property type="term" value="F:alpha-1,6-mannosyltransferase activity"/>
    <property type="evidence" value="ECO:0007669"/>
    <property type="project" value="InterPro"/>
</dbReference>
<feature type="transmembrane region" description="Helical" evidence="11">
    <location>
        <begin position="105"/>
        <end position="126"/>
    </location>
</feature>
<dbReference type="UniPathway" id="UPA00196"/>
<feature type="transmembrane region" description="Helical" evidence="11">
    <location>
        <begin position="229"/>
        <end position="246"/>
    </location>
</feature>
<dbReference type="GO" id="GO:0031501">
    <property type="term" value="C:mannosyltransferase complex"/>
    <property type="evidence" value="ECO:0000318"/>
    <property type="project" value="GO_Central"/>
</dbReference>
<protein>
    <recommendedName>
        <fullName evidence="11">GPI mannosyltransferase 2</fullName>
        <ecNumber evidence="11">2.4.1.-</ecNumber>
    </recommendedName>
</protein>
<evidence type="ECO:0000256" key="9">
    <source>
        <dbReference type="ARBA" id="ARBA00022989"/>
    </source>
</evidence>
<evidence type="ECO:0000313" key="13">
    <source>
        <dbReference type="Proteomes" id="UP000030748"/>
    </source>
</evidence>
<evidence type="ECO:0000256" key="1">
    <source>
        <dbReference type="ARBA" id="ARBA00004477"/>
    </source>
</evidence>
<keyword evidence="6 11" id="KW-0808">Transferase</keyword>
<feature type="transmembrane region" description="Helical" evidence="11">
    <location>
        <begin position="378"/>
        <end position="398"/>
    </location>
</feature>
<keyword evidence="13" id="KW-1185">Reference proteome</keyword>
<evidence type="ECO:0000256" key="8">
    <source>
        <dbReference type="ARBA" id="ARBA00022824"/>
    </source>
</evidence>
<dbReference type="GO" id="GO:0000030">
    <property type="term" value="F:mannosyltransferase activity"/>
    <property type="evidence" value="ECO:0000318"/>
    <property type="project" value="GO_Central"/>
</dbReference>
<comment type="function">
    <text evidence="11">Mannosyltransferase involved in glycosylphosphatidylinositol-anchor biosynthesis.</text>
</comment>
<comment type="subcellular location">
    <subcellularLocation>
        <location evidence="1 11">Endoplasmic reticulum membrane</location>
        <topology evidence="1 11">Multi-pass membrane protein</topology>
    </subcellularLocation>
</comment>
<evidence type="ECO:0000313" key="12">
    <source>
        <dbReference type="EMBL" id="EYU43516.1"/>
    </source>
</evidence>
<dbReference type="GO" id="GO:0006506">
    <property type="term" value="P:GPI anchor biosynthetic process"/>
    <property type="evidence" value="ECO:0000318"/>
    <property type="project" value="GO_Central"/>
</dbReference>
<dbReference type="EMBL" id="KI630248">
    <property type="protein sequence ID" value="EYU43516.1"/>
    <property type="molecule type" value="Genomic_DNA"/>
</dbReference>
<keyword evidence="10 11" id="KW-0472">Membrane</keyword>
<feature type="transmembrane region" description="Helical" evidence="11">
    <location>
        <begin position="258"/>
        <end position="282"/>
    </location>
</feature>
<evidence type="ECO:0000256" key="4">
    <source>
        <dbReference type="ARBA" id="ARBA00022502"/>
    </source>
</evidence>
<evidence type="ECO:0000256" key="11">
    <source>
        <dbReference type="RuleBase" id="RU363112"/>
    </source>
</evidence>
<gene>
    <name evidence="12" type="ORF">MIMGU_mgv1a006152mg</name>
</gene>